<evidence type="ECO:0000256" key="4">
    <source>
        <dbReference type="ARBA" id="ARBA00023125"/>
    </source>
</evidence>
<dbReference type="RefSeq" id="WP_045579745.1">
    <property type="nucleotide sequence ID" value="NZ_CP013421.1"/>
</dbReference>
<dbReference type="GeneID" id="45683538"/>
<feature type="region of interest" description="Disordered" evidence="8">
    <location>
        <begin position="181"/>
        <end position="207"/>
    </location>
</feature>
<dbReference type="Proteomes" id="UP000243680">
    <property type="component" value="Chromosome 3"/>
</dbReference>
<name>A0A1B4LHK7_9BURK</name>
<evidence type="ECO:0000256" key="8">
    <source>
        <dbReference type="SAM" id="MobiDB-lite"/>
    </source>
</evidence>
<dbReference type="PROSITE" id="PS00398">
    <property type="entry name" value="RECOMBINASES_2"/>
    <property type="match status" value="1"/>
</dbReference>
<dbReference type="GO" id="GO:0000150">
    <property type="term" value="F:DNA strand exchange activity"/>
    <property type="evidence" value="ECO:0007669"/>
    <property type="project" value="UniProtKB-KW"/>
</dbReference>
<evidence type="ECO:0000256" key="2">
    <source>
        <dbReference type="ARBA" id="ARBA00022908"/>
    </source>
</evidence>
<dbReference type="SUPFAM" id="SSF53041">
    <property type="entry name" value="Resolvase-like"/>
    <property type="match status" value="1"/>
</dbReference>
<dbReference type="PANTHER" id="PTHR30461">
    <property type="entry name" value="DNA-INVERTASE FROM LAMBDOID PROPHAGE"/>
    <property type="match status" value="1"/>
</dbReference>
<dbReference type="FunFam" id="3.40.50.1390:FF:000001">
    <property type="entry name" value="DNA recombinase"/>
    <property type="match status" value="1"/>
</dbReference>
<feature type="active site" description="O-(5'-phospho-DNA)-serine intermediate" evidence="6 7">
    <location>
        <position position="9"/>
    </location>
</feature>
<dbReference type="Gene3D" id="3.40.50.1390">
    <property type="entry name" value="Resolvase, N-terminal catalytic domain"/>
    <property type="match status" value="1"/>
</dbReference>
<sequence>MKVGYARVSTDEQDLALQIDALHDARCDALFTDQGVSGAVFDRPGLDSALATLQPGDALVVWRLDRLGRSLSKLVELIERLNKRGVEFISLMESINTQSSGGVLVFHVLAALAEFEKRLISERTRAGLAAARARGQRLGRRHSLDPGQRQRALEMLQTCSLTEVAREFDVHTRTLKRLVQEHTASTESAEPIAPIDPSGETGGDRES</sequence>
<protein>
    <recommendedName>
        <fullName evidence="9">Resolvase/invertase-type recombinase catalytic domain-containing protein</fullName>
    </recommendedName>
</protein>
<evidence type="ECO:0000256" key="7">
    <source>
        <dbReference type="PROSITE-ProRule" id="PRU10137"/>
    </source>
</evidence>
<dbReference type="AlphaFoldDB" id="A0A1B4LHK7"/>
<dbReference type="InterPro" id="IPR050639">
    <property type="entry name" value="SSR_resolvase"/>
</dbReference>
<dbReference type="EMBL" id="CP013421">
    <property type="protein sequence ID" value="AOJ76691.1"/>
    <property type="molecule type" value="Genomic_DNA"/>
</dbReference>
<keyword evidence="2" id="KW-0229">DNA integration</keyword>
<dbReference type="GO" id="GO:0003677">
    <property type="term" value="F:DNA binding"/>
    <property type="evidence" value="ECO:0007669"/>
    <property type="project" value="UniProtKB-KW"/>
</dbReference>
<evidence type="ECO:0000313" key="10">
    <source>
        <dbReference type="EMBL" id="AOJ76691.1"/>
    </source>
</evidence>
<dbReference type="InterPro" id="IPR006119">
    <property type="entry name" value="Resolv_N"/>
</dbReference>
<dbReference type="InterPro" id="IPR036162">
    <property type="entry name" value="Resolvase-like_N_sf"/>
</dbReference>
<evidence type="ECO:0000256" key="3">
    <source>
        <dbReference type="ARBA" id="ARBA00023100"/>
    </source>
</evidence>
<keyword evidence="4" id="KW-0238">DNA-binding</keyword>
<feature type="domain" description="Resolvase/invertase-type recombinase catalytic" evidence="9">
    <location>
        <begin position="1"/>
        <end position="135"/>
    </location>
</feature>
<dbReference type="PROSITE" id="PS51736">
    <property type="entry name" value="RECOMBINASES_3"/>
    <property type="match status" value="1"/>
</dbReference>
<proteinExistence type="inferred from homology"/>
<dbReference type="GO" id="GO:0015074">
    <property type="term" value="P:DNA integration"/>
    <property type="evidence" value="ECO:0007669"/>
    <property type="project" value="UniProtKB-KW"/>
</dbReference>
<organism evidence="10 11">
    <name type="scientific">Burkholderia ubonensis</name>
    <dbReference type="NCBI Taxonomy" id="101571"/>
    <lineage>
        <taxon>Bacteria</taxon>
        <taxon>Pseudomonadati</taxon>
        <taxon>Pseudomonadota</taxon>
        <taxon>Betaproteobacteria</taxon>
        <taxon>Burkholderiales</taxon>
        <taxon>Burkholderiaceae</taxon>
        <taxon>Burkholderia</taxon>
        <taxon>Burkholderia cepacia complex</taxon>
    </lineage>
</organism>
<dbReference type="SMART" id="SM00857">
    <property type="entry name" value="Resolvase"/>
    <property type="match status" value="1"/>
</dbReference>
<dbReference type="PANTHER" id="PTHR30461:SF2">
    <property type="entry name" value="SERINE RECOMBINASE PINE-RELATED"/>
    <property type="match status" value="1"/>
</dbReference>
<dbReference type="PROSITE" id="PS00397">
    <property type="entry name" value="RECOMBINASES_1"/>
    <property type="match status" value="1"/>
</dbReference>
<comment type="similarity">
    <text evidence="1">Belongs to the site-specific recombinase resolvase family.</text>
</comment>
<dbReference type="InterPro" id="IPR006118">
    <property type="entry name" value="Recombinase_CS"/>
</dbReference>
<keyword evidence="3" id="KW-0230">DNA invertase</keyword>
<dbReference type="Pfam" id="PF00239">
    <property type="entry name" value="Resolvase"/>
    <property type="match status" value="1"/>
</dbReference>
<evidence type="ECO:0000256" key="5">
    <source>
        <dbReference type="ARBA" id="ARBA00023172"/>
    </source>
</evidence>
<evidence type="ECO:0000256" key="6">
    <source>
        <dbReference type="PIRSR" id="PIRSR606118-50"/>
    </source>
</evidence>
<dbReference type="CDD" id="cd03768">
    <property type="entry name" value="SR_ResInv"/>
    <property type="match status" value="1"/>
</dbReference>
<evidence type="ECO:0000259" key="9">
    <source>
        <dbReference type="PROSITE" id="PS51736"/>
    </source>
</evidence>
<reference evidence="10 11" key="1">
    <citation type="submission" date="2015-12" db="EMBL/GenBank/DDBJ databases">
        <title>Diversity of Burkholderia near neighbor genomes.</title>
        <authorList>
            <person name="Sahl J."/>
            <person name="Wagner D."/>
            <person name="Keim P."/>
        </authorList>
    </citation>
    <scope>NUCLEOTIDE SEQUENCE [LARGE SCALE GENOMIC DNA]</scope>
    <source>
        <strain evidence="10 11">MSMB0783</strain>
    </source>
</reference>
<evidence type="ECO:0000313" key="11">
    <source>
        <dbReference type="Proteomes" id="UP000243680"/>
    </source>
</evidence>
<gene>
    <name evidence="10" type="ORF">WJ35_16530</name>
</gene>
<keyword evidence="5" id="KW-0233">DNA recombination</keyword>
<evidence type="ECO:0000256" key="1">
    <source>
        <dbReference type="ARBA" id="ARBA00009913"/>
    </source>
</evidence>
<accession>A0A1B4LHK7</accession>